<protein>
    <recommendedName>
        <fullName evidence="1">AraC effector-binding domain-containing protein</fullName>
    </recommendedName>
</protein>
<dbReference type="Proteomes" id="UP000006562">
    <property type="component" value="Chromosome"/>
</dbReference>
<name>A0A9P1JI42_BACAS</name>
<proteinExistence type="predicted"/>
<dbReference type="AlphaFoldDB" id="A0A9P1JI42"/>
<dbReference type="PANTHER" id="PTHR40055:SF1">
    <property type="entry name" value="TRANSCRIPTIONAL REGULATOR YGIV-RELATED"/>
    <property type="match status" value="1"/>
</dbReference>
<reference evidence="2 3" key="1">
    <citation type="journal article" date="2011" name="Int. J. Syst. Evol. Microbiol.">
        <title>Relationship of Bacillus amyloliquefaciens clades associated with strains DSM 7T and FZB42T: a proposal for Bacillus amyloliquefaciens subsp. amyloliquefaciens subsp. nov. and Bacillus amyloliquefaciens subsp. plantarum subsp. nov. based on complete genome sequence comparisons.</title>
        <authorList>
            <person name="Borriss R."/>
            <person name="Chen X.H."/>
            <person name="Rueckert C."/>
            <person name="Blom J."/>
            <person name="Becker A."/>
            <person name="Baumgarth B."/>
            <person name="Fan B."/>
            <person name="Pukall R."/>
            <person name="Schumann P."/>
            <person name="Sproer C."/>
            <person name="Junge H."/>
            <person name="Vater J."/>
            <person name="Puhler A."/>
            <person name="Klenk H.P."/>
        </authorList>
    </citation>
    <scope>NUCLEOTIDE SEQUENCE [LARGE SCALE GENOMIC DNA]</scope>
    <source>
        <strain evidence="3">DSM 7</strain>
    </source>
</reference>
<sequence>MKITIEELPESRIAYFRHVGEYGEKQNKELMESFKNWAQLNGLLYHSVILGITQDHPNCTPKEKCRYDVCIVVNQDFHVPEPARIGTFSGGKYAVFLLDHTEEAVSGFWNTVFSEIEKNNLSIREQPIIERYTLQKMNHHLCEILIPIQ</sequence>
<dbReference type="KEGG" id="bao:BAMF_2055"/>
<keyword evidence="3" id="KW-1185">Reference proteome</keyword>
<evidence type="ECO:0000313" key="3">
    <source>
        <dbReference type="Proteomes" id="UP000006562"/>
    </source>
</evidence>
<dbReference type="InterPro" id="IPR011256">
    <property type="entry name" value="Reg_factor_effector_dom_sf"/>
</dbReference>
<dbReference type="PANTHER" id="PTHR40055">
    <property type="entry name" value="TRANSCRIPTIONAL REGULATOR YGIV-RELATED"/>
    <property type="match status" value="1"/>
</dbReference>
<reference evidence="3" key="2">
    <citation type="journal article" date="2011" name="J. Biotechnol.">
        <title>Genome sequence of B. amyloliquefaciens type strain DSM7(T) reveals differences to plant-associated B. amyloliquefaciens FZB42.</title>
        <authorList>
            <person name="Ruckert C."/>
            <person name="Blom J."/>
            <person name="Chen X."/>
            <person name="Reva O."/>
            <person name="Borriss R."/>
        </authorList>
    </citation>
    <scope>NUCLEOTIDE SEQUENCE [LARGE SCALE GENOMIC DNA]</scope>
    <source>
        <strain evidence="3">DSM 7</strain>
    </source>
</reference>
<dbReference type="Pfam" id="PF06445">
    <property type="entry name" value="GyrI-like"/>
    <property type="match status" value="1"/>
</dbReference>
<dbReference type="SMART" id="SM00871">
    <property type="entry name" value="AraC_E_bind"/>
    <property type="match status" value="1"/>
</dbReference>
<organism evidence="2 3">
    <name type="scientific">Bacillus amyloliquefaciens (strain ATCC 23350 / DSM 7 / BCRC 11601 / CCUG 28519 / NBRC 15535 / NRRL B-14393 / F)</name>
    <dbReference type="NCBI Taxonomy" id="692420"/>
    <lineage>
        <taxon>Bacteria</taxon>
        <taxon>Bacillati</taxon>
        <taxon>Bacillota</taxon>
        <taxon>Bacilli</taxon>
        <taxon>Bacillales</taxon>
        <taxon>Bacillaceae</taxon>
        <taxon>Bacillus</taxon>
        <taxon>Bacillus amyloliquefaciens group</taxon>
    </lineage>
</organism>
<dbReference type="InterPro" id="IPR010499">
    <property type="entry name" value="AraC_E-bd"/>
</dbReference>
<gene>
    <name evidence="2" type="primary">yosT</name>
    <name evidence="2" type="ordered locus">BAMF_2055</name>
</gene>
<accession>A0A9P1JI42</accession>
<dbReference type="RefSeq" id="WP_013352576.1">
    <property type="nucleotide sequence ID" value="NC_014551.1"/>
</dbReference>
<evidence type="ECO:0000313" key="2">
    <source>
        <dbReference type="EMBL" id="CBI43181.1"/>
    </source>
</evidence>
<feature type="domain" description="AraC effector-binding" evidence="1">
    <location>
        <begin position="1"/>
        <end position="149"/>
    </location>
</feature>
<dbReference type="EMBL" id="FN597644">
    <property type="protein sequence ID" value="CBI43181.1"/>
    <property type="molecule type" value="Genomic_DNA"/>
</dbReference>
<dbReference type="InterPro" id="IPR029442">
    <property type="entry name" value="GyrI-like"/>
</dbReference>
<dbReference type="SUPFAM" id="SSF55136">
    <property type="entry name" value="Probable bacterial effector-binding domain"/>
    <property type="match status" value="1"/>
</dbReference>
<dbReference type="Gene3D" id="3.20.80.10">
    <property type="entry name" value="Regulatory factor, effector binding domain"/>
    <property type="match status" value="1"/>
</dbReference>
<evidence type="ECO:0000259" key="1">
    <source>
        <dbReference type="SMART" id="SM00871"/>
    </source>
</evidence>
<dbReference type="InterPro" id="IPR050908">
    <property type="entry name" value="SmbC-like"/>
</dbReference>